<accession>A0A2T5MKG0</accession>
<organism evidence="1 2">
    <name type="scientific">Stenotrophobium rhamnosiphilum</name>
    <dbReference type="NCBI Taxonomy" id="2029166"/>
    <lineage>
        <taxon>Bacteria</taxon>
        <taxon>Pseudomonadati</taxon>
        <taxon>Pseudomonadota</taxon>
        <taxon>Gammaproteobacteria</taxon>
        <taxon>Nevskiales</taxon>
        <taxon>Nevskiaceae</taxon>
        <taxon>Stenotrophobium</taxon>
    </lineage>
</organism>
<evidence type="ECO:0000313" key="2">
    <source>
        <dbReference type="Proteomes" id="UP000244248"/>
    </source>
</evidence>
<sequence>MNLQSDFVPLLAEPTPVIKSDARIQLIFDVETLLLDPMPGIADSVGWAMIEQGLAPTIDEMEEAGIGRRPISQVLSTLLGTEDTRVIADATARYHSYFNDSGRFRCRIRESGVRLAQVLARDSRFELHYLTHIGSRNTHKILHHYGLSQMTLSVVTLEHATCPGIRSPLMKIMVEQSASAARNWVLLTDHPWELMAAHQIGMRSIGLAYGRSDVASLCALEPDAIATDPAEIHDLLRCMLPISLEPMTLLRSLAVH</sequence>
<protein>
    <recommendedName>
        <fullName evidence="3">HAD family hydrolase</fullName>
    </recommendedName>
</protein>
<name>A0A2T5MKG0_9GAMM</name>
<dbReference type="InterPro" id="IPR023198">
    <property type="entry name" value="PGP-like_dom2"/>
</dbReference>
<dbReference type="SUPFAM" id="SSF56784">
    <property type="entry name" value="HAD-like"/>
    <property type="match status" value="1"/>
</dbReference>
<evidence type="ECO:0008006" key="3">
    <source>
        <dbReference type="Google" id="ProtNLM"/>
    </source>
</evidence>
<reference evidence="1 2" key="1">
    <citation type="submission" date="2018-04" db="EMBL/GenBank/DDBJ databases">
        <title>Novel species isolated from glacier.</title>
        <authorList>
            <person name="Liu Q."/>
            <person name="Xin Y.-H."/>
        </authorList>
    </citation>
    <scope>NUCLEOTIDE SEQUENCE [LARGE SCALE GENOMIC DNA]</scope>
    <source>
        <strain evidence="1 2">GT1R17</strain>
    </source>
</reference>
<evidence type="ECO:0000313" key="1">
    <source>
        <dbReference type="EMBL" id="PTU33073.1"/>
    </source>
</evidence>
<dbReference type="RefSeq" id="WP_107938780.1">
    <property type="nucleotide sequence ID" value="NZ_QANS01000001.1"/>
</dbReference>
<proteinExistence type="predicted"/>
<dbReference type="Proteomes" id="UP000244248">
    <property type="component" value="Unassembled WGS sequence"/>
</dbReference>
<dbReference type="OrthoDB" id="9792518at2"/>
<dbReference type="Gene3D" id="3.40.50.1000">
    <property type="entry name" value="HAD superfamily/HAD-like"/>
    <property type="match status" value="1"/>
</dbReference>
<dbReference type="Gene3D" id="1.10.150.240">
    <property type="entry name" value="Putative phosphatase, domain 2"/>
    <property type="match status" value="1"/>
</dbReference>
<keyword evidence="2" id="KW-1185">Reference proteome</keyword>
<dbReference type="InterPro" id="IPR023214">
    <property type="entry name" value="HAD_sf"/>
</dbReference>
<dbReference type="AlphaFoldDB" id="A0A2T5MKG0"/>
<comment type="caution">
    <text evidence="1">The sequence shown here is derived from an EMBL/GenBank/DDBJ whole genome shotgun (WGS) entry which is preliminary data.</text>
</comment>
<gene>
    <name evidence="1" type="ORF">CJD38_02920</name>
</gene>
<dbReference type="EMBL" id="QANS01000001">
    <property type="protein sequence ID" value="PTU33073.1"/>
    <property type="molecule type" value="Genomic_DNA"/>
</dbReference>
<dbReference type="InterPro" id="IPR036412">
    <property type="entry name" value="HAD-like_sf"/>
</dbReference>